<dbReference type="Pfam" id="PF24681">
    <property type="entry name" value="Kelch_KLHDC2_KLHL20_DRC7"/>
    <property type="match status" value="1"/>
</dbReference>
<accession>A0A1J1ICX3</accession>
<protein>
    <submittedName>
        <fullName evidence="3">CLUMA_CG011501, isoform A</fullName>
    </submittedName>
</protein>
<dbReference type="PANTHER" id="PTHR46428:SF1">
    <property type="entry name" value="KELCH DOMAIN-CONTAINING PROTEIN 10"/>
    <property type="match status" value="1"/>
</dbReference>
<keyword evidence="4" id="KW-1185">Reference proteome</keyword>
<dbReference type="Gene3D" id="2.120.10.80">
    <property type="entry name" value="Kelch-type beta propeller"/>
    <property type="match status" value="1"/>
</dbReference>
<organism evidence="3 4">
    <name type="scientific">Clunio marinus</name>
    <dbReference type="NCBI Taxonomy" id="568069"/>
    <lineage>
        <taxon>Eukaryota</taxon>
        <taxon>Metazoa</taxon>
        <taxon>Ecdysozoa</taxon>
        <taxon>Arthropoda</taxon>
        <taxon>Hexapoda</taxon>
        <taxon>Insecta</taxon>
        <taxon>Pterygota</taxon>
        <taxon>Neoptera</taxon>
        <taxon>Endopterygota</taxon>
        <taxon>Diptera</taxon>
        <taxon>Nematocera</taxon>
        <taxon>Chironomoidea</taxon>
        <taxon>Chironomidae</taxon>
        <taxon>Clunio</taxon>
    </lineage>
</organism>
<dbReference type="PANTHER" id="PTHR46428">
    <property type="entry name" value="KELCH DOMAIN-CONTAINING PROTEIN 10"/>
    <property type="match status" value="1"/>
</dbReference>
<dbReference type="OrthoDB" id="7676067at2759"/>
<dbReference type="EMBL" id="CVRI01000047">
    <property type="protein sequence ID" value="CRK98133.1"/>
    <property type="molecule type" value="Genomic_DNA"/>
</dbReference>
<dbReference type="SUPFAM" id="SSF117281">
    <property type="entry name" value="Kelch motif"/>
    <property type="match status" value="1"/>
</dbReference>
<gene>
    <name evidence="3" type="ORF">CLUMA_CG011501</name>
</gene>
<evidence type="ECO:0000313" key="3">
    <source>
        <dbReference type="EMBL" id="CRK98133.1"/>
    </source>
</evidence>
<keyword evidence="1" id="KW-0880">Kelch repeat</keyword>
<dbReference type="InterPro" id="IPR015915">
    <property type="entry name" value="Kelch-typ_b-propeller"/>
</dbReference>
<dbReference type="Proteomes" id="UP000183832">
    <property type="component" value="Unassembled WGS sequence"/>
</dbReference>
<proteinExistence type="predicted"/>
<reference evidence="3 4" key="1">
    <citation type="submission" date="2015-04" db="EMBL/GenBank/DDBJ databases">
        <authorList>
            <person name="Syromyatnikov M.Y."/>
            <person name="Popov V.N."/>
        </authorList>
    </citation>
    <scope>NUCLEOTIDE SEQUENCE [LARGE SCALE GENOMIC DNA]</scope>
</reference>
<evidence type="ECO:0000313" key="4">
    <source>
        <dbReference type="Proteomes" id="UP000183832"/>
    </source>
</evidence>
<evidence type="ECO:0000256" key="2">
    <source>
        <dbReference type="ARBA" id="ARBA00022737"/>
    </source>
</evidence>
<dbReference type="GO" id="GO:0032874">
    <property type="term" value="P:positive regulation of stress-activated MAPK cascade"/>
    <property type="evidence" value="ECO:0007669"/>
    <property type="project" value="TreeGrafter"/>
</dbReference>
<keyword evidence="2" id="KW-0677">Repeat</keyword>
<dbReference type="AlphaFoldDB" id="A0A1J1ICX3"/>
<name>A0A1J1ICX3_9DIPT</name>
<dbReference type="STRING" id="568069.A0A1J1ICX3"/>
<dbReference type="InterPro" id="IPR052125">
    <property type="entry name" value="KLHDC10"/>
</dbReference>
<evidence type="ECO:0000256" key="1">
    <source>
        <dbReference type="ARBA" id="ARBA00022441"/>
    </source>
</evidence>
<sequence>MNSRAFKFRPYELVQEFYNKGCFEPGPRSGHRMCCDESNLFVYGGYNFESASDSHNLYKEILSYNFVSRKWRKVNTNSNLDDKCPDELASSSMIMFGNTLVVFGGTSYPFGMQCSNKVTLISINYGGTYRIEELQTLNEEREQPPGQYGILDFASQCWKLLALSRPEIDADHPIGRYRHEIAIDERFIYIFGGGTADVVFDLKTIPVYDLKYNKWDKISTFPDPDQGYPNPRKCHSLVQHTIKDCDKTKEETFIFIAGGNCHEGPLNDIWKMSLSSRQWICFRQTSLRTSLFFHDACITPDGAMYIFGGITTNLSRSNNLYKIWVKIPKLSVICWEAYLHYFPRIYRESREFMLKSGIPIYFTNRVHNQCE</sequence>